<accession>A0A7G9RXI4</accession>
<feature type="coiled-coil region" evidence="4">
    <location>
        <begin position="420"/>
        <end position="474"/>
    </location>
</feature>
<dbReference type="PROSITE" id="PS00675">
    <property type="entry name" value="SIGMA54_INTERACT_1"/>
    <property type="match status" value="1"/>
</dbReference>
<comment type="similarity">
    <text evidence="1">Belongs to the SMC family. SbcC subfamily.</text>
</comment>
<sequence length="1013" mass="116057">MAAFGPFAKETTLDFSQFEEGLFLISGDTGAGKTTLFDAISFALYDVSSGSLRDPTMLRSDFASPHEETFVSFTFEHNRQRYTVRRSPRYMRPKQKGEGMTVQNPMVQLTLPDGTVHDSLTQTNLEIIDILGMDANQFKQIVMIAQGEFLKLLNSSSQDRSLIFQKIFDTTIYQQIQTKLKNKELGVKAQLDTIQAELSNQRDTFDFVQEDVANLPLVDFLDFVDSHIKSLKKNIEVETLNLSQKRAEHTELVKTLTKAQYFEADKASLRQKKYNLDVLLNQSKEIATRESVFKKRKQYKETVEPAFITWEAALQRTQSYQNKLEENGNSTKELNERHQSLLEQKPEYDRYKQESQNLKNQIKEIQDKINDYAILDDQLKQFNDSEVKTKNTQIEIETVKTKIESTKKDILAFHTLKDTLNKEGERLQKYQFDLEKIQAQKEALIQEVSHHRDIQKLKENLKPLQEKFNENSQKLQEIHHEFGNYELNFYRQQAGILASSLTDNAPCPVCGSLEHPNPASIEDETLSKEGLDRLARKKNELSETISQDTLLIQEIKTKIETETQRLKYHSLQEVTEFLKQLQIQEGAHLKTIEDITTSNIAHQNSVKQLENSPDKLELLEKNLSVLLDDRTTQIARLESLDTQIQNQRKILKYKTKDEANNTIDGLQKQVFEFDRKSENYDNELTKLVAKISHVEGQRGTLNETLTTSQTELNGHYDLLTQAMNYAGINTLDEYIQHRKEDYNFDVEEEYIKTYHDSVKQHQQSIQELETRNKEVVLPSSQDIEIQITSLINDINQREKELQSNSKSLDAIEHNFTKITNLIVTMKVLEKEYEEVVLLSQTANGNLRGKDKISLEHYVQAAYFEFVIEAANKRLKTMSQGQYELIRQVEAANKGSRSGLDLDVFDNYTGKSRSVKSLSGGESFKASLSLALGLSDVIQEHSGVVSVDAMFIDEGFGTLDDNSLNQAMRALNDLAGSTKMVGIISHVQDLKNQIDQQIIVTKDQSGSDIKLKTA</sequence>
<dbReference type="PANTHER" id="PTHR32114">
    <property type="entry name" value="ABC TRANSPORTER ABCH.3"/>
    <property type="match status" value="1"/>
</dbReference>
<evidence type="ECO:0000313" key="6">
    <source>
        <dbReference type="EMBL" id="QNN60309.1"/>
    </source>
</evidence>
<dbReference type="PANTHER" id="PTHR32114:SF2">
    <property type="entry name" value="ABC TRANSPORTER ABCH.3"/>
    <property type="match status" value="1"/>
</dbReference>
<dbReference type="InterPro" id="IPR025662">
    <property type="entry name" value="Sigma_54_int_dom_ATP-bd_1"/>
</dbReference>
<dbReference type="Proteomes" id="UP000515928">
    <property type="component" value="Chromosome"/>
</dbReference>
<evidence type="ECO:0000259" key="5">
    <source>
        <dbReference type="Pfam" id="PF13476"/>
    </source>
</evidence>
<evidence type="ECO:0000256" key="1">
    <source>
        <dbReference type="ARBA" id="ARBA00006930"/>
    </source>
</evidence>
<dbReference type="GO" id="GO:0016887">
    <property type="term" value="F:ATP hydrolysis activity"/>
    <property type="evidence" value="ECO:0007669"/>
    <property type="project" value="InterPro"/>
</dbReference>
<dbReference type="InterPro" id="IPR038729">
    <property type="entry name" value="Rad50/SbcC_AAA"/>
</dbReference>
<dbReference type="InterPro" id="IPR027417">
    <property type="entry name" value="P-loop_NTPase"/>
</dbReference>
<dbReference type="Gene3D" id="3.40.50.300">
    <property type="entry name" value="P-loop containing nucleotide triphosphate hydrolases"/>
    <property type="match status" value="2"/>
</dbReference>
<keyword evidence="4" id="KW-0175">Coiled coil</keyword>
<evidence type="ECO:0000256" key="2">
    <source>
        <dbReference type="ARBA" id="ARBA00011322"/>
    </source>
</evidence>
<reference evidence="6 7" key="1">
    <citation type="submission" date="2020-08" db="EMBL/GenBank/DDBJ databases">
        <title>Genome sequence of Erysipelothrix inopinata DSM 15511T.</title>
        <authorList>
            <person name="Hyun D.-W."/>
            <person name="Bae J.-W."/>
        </authorList>
    </citation>
    <scope>NUCLEOTIDE SEQUENCE [LARGE SCALE GENOMIC DNA]</scope>
    <source>
        <strain evidence="6 7">DSM 15511</strain>
    </source>
</reference>
<organism evidence="6 7">
    <name type="scientific">Erysipelothrix inopinata</name>
    <dbReference type="NCBI Taxonomy" id="225084"/>
    <lineage>
        <taxon>Bacteria</taxon>
        <taxon>Bacillati</taxon>
        <taxon>Bacillota</taxon>
        <taxon>Erysipelotrichia</taxon>
        <taxon>Erysipelotrichales</taxon>
        <taxon>Erysipelotrichaceae</taxon>
        <taxon>Erysipelothrix</taxon>
    </lineage>
</organism>
<dbReference type="GO" id="GO:0006302">
    <property type="term" value="P:double-strand break repair"/>
    <property type="evidence" value="ECO:0007669"/>
    <property type="project" value="InterPro"/>
</dbReference>
<feature type="domain" description="Rad50/SbcC-type AAA" evidence="5">
    <location>
        <begin position="3"/>
        <end position="200"/>
    </location>
</feature>
<feature type="coiled-coil region" evidence="4">
    <location>
        <begin position="348"/>
        <end position="375"/>
    </location>
</feature>
<proteinExistence type="inferred from homology"/>
<keyword evidence="7" id="KW-1185">Reference proteome</keyword>
<evidence type="ECO:0000256" key="4">
    <source>
        <dbReference type="SAM" id="Coils"/>
    </source>
</evidence>
<dbReference type="Pfam" id="PF13558">
    <property type="entry name" value="SbcC_Walker_B"/>
    <property type="match status" value="1"/>
</dbReference>
<name>A0A7G9RXI4_9FIRM</name>
<dbReference type="Pfam" id="PF13476">
    <property type="entry name" value="AAA_23"/>
    <property type="match status" value="1"/>
</dbReference>
<gene>
    <name evidence="6" type="ORF">H9L01_08010</name>
</gene>
<dbReference type="AlphaFoldDB" id="A0A7G9RXI4"/>
<comment type="subunit">
    <text evidence="2">Heterodimer of SbcC and SbcD.</text>
</comment>
<evidence type="ECO:0000256" key="3">
    <source>
        <dbReference type="ARBA" id="ARBA00013368"/>
    </source>
</evidence>
<dbReference type="RefSeq" id="WP_187533439.1">
    <property type="nucleotide sequence ID" value="NZ_CBCSHU010000007.1"/>
</dbReference>
<dbReference type="SUPFAM" id="SSF52540">
    <property type="entry name" value="P-loop containing nucleoside triphosphate hydrolases"/>
    <property type="match status" value="1"/>
</dbReference>
<protein>
    <recommendedName>
        <fullName evidence="3">Nuclease SbcCD subunit C</fullName>
    </recommendedName>
</protein>
<evidence type="ECO:0000313" key="7">
    <source>
        <dbReference type="Proteomes" id="UP000515928"/>
    </source>
</evidence>
<dbReference type="KEGG" id="eio:H9L01_08010"/>
<dbReference type="EMBL" id="CP060715">
    <property type="protein sequence ID" value="QNN60309.1"/>
    <property type="molecule type" value="Genomic_DNA"/>
</dbReference>